<name>A0A0B6XUN9_9EUPU</name>
<sequence length="68" mass="6934">EVDAVLGVGGDTVRDIDAEVEAVLDVTGDTVRDSIVEVGDVSGENIEVGVEAVIELLIGVEASKLGLL</sequence>
<organism evidence="1">
    <name type="scientific">Arion vulgaris</name>
    <dbReference type="NCBI Taxonomy" id="1028688"/>
    <lineage>
        <taxon>Eukaryota</taxon>
        <taxon>Metazoa</taxon>
        <taxon>Spiralia</taxon>
        <taxon>Lophotrochozoa</taxon>
        <taxon>Mollusca</taxon>
        <taxon>Gastropoda</taxon>
        <taxon>Heterobranchia</taxon>
        <taxon>Euthyneura</taxon>
        <taxon>Panpulmonata</taxon>
        <taxon>Eupulmonata</taxon>
        <taxon>Stylommatophora</taxon>
        <taxon>Helicina</taxon>
        <taxon>Arionoidea</taxon>
        <taxon>Arionidae</taxon>
        <taxon>Arion</taxon>
    </lineage>
</organism>
<gene>
    <name evidence="1" type="primary">ORF1799</name>
</gene>
<feature type="non-terminal residue" evidence="1">
    <location>
        <position position="1"/>
    </location>
</feature>
<accession>A0A0B6XUN9</accession>
<dbReference type="EMBL" id="HACG01000758">
    <property type="protein sequence ID" value="CEK47623.1"/>
    <property type="molecule type" value="Transcribed_RNA"/>
</dbReference>
<protein>
    <submittedName>
        <fullName evidence="1">Uncharacterized protein</fullName>
    </submittedName>
</protein>
<proteinExistence type="predicted"/>
<evidence type="ECO:0000313" key="1">
    <source>
        <dbReference type="EMBL" id="CEK47623.1"/>
    </source>
</evidence>
<reference evidence="1" key="1">
    <citation type="submission" date="2014-12" db="EMBL/GenBank/DDBJ databases">
        <title>Insight into the proteome of Arion vulgaris.</title>
        <authorList>
            <person name="Aradska J."/>
            <person name="Bulat T."/>
            <person name="Smidak R."/>
            <person name="Sarate P."/>
            <person name="Gangsoo J."/>
            <person name="Sialana F."/>
            <person name="Bilban M."/>
            <person name="Lubec G."/>
        </authorList>
    </citation>
    <scope>NUCLEOTIDE SEQUENCE</scope>
    <source>
        <tissue evidence="1">Skin</tissue>
    </source>
</reference>
<dbReference type="AlphaFoldDB" id="A0A0B6XUN9"/>
<feature type="non-terminal residue" evidence="1">
    <location>
        <position position="68"/>
    </location>
</feature>